<dbReference type="STRING" id="28122.SAMN02745108_02722"/>
<gene>
    <name evidence="1" type="ORF">SAMN02745108_02722</name>
</gene>
<dbReference type="Pfam" id="PF01527">
    <property type="entry name" value="HTH_Tnp_1"/>
    <property type="match status" value="1"/>
</dbReference>
<evidence type="ECO:0000313" key="1">
    <source>
        <dbReference type="EMBL" id="SKA15466.1"/>
    </source>
</evidence>
<name>A0A1T4RI41_9BACT</name>
<dbReference type="AlphaFoldDB" id="A0A1T4RI41"/>
<organism evidence="1 2">
    <name type="scientific">Fibrobacter intestinalis</name>
    <dbReference type="NCBI Taxonomy" id="28122"/>
    <lineage>
        <taxon>Bacteria</taxon>
        <taxon>Pseudomonadati</taxon>
        <taxon>Fibrobacterota</taxon>
        <taxon>Fibrobacteria</taxon>
        <taxon>Fibrobacterales</taxon>
        <taxon>Fibrobacteraceae</taxon>
        <taxon>Fibrobacter</taxon>
    </lineage>
</organism>
<dbReference type="SUPFAM" id="SSF48295">
    <property type="entry name" value="TrpR-like"/>
    <property type="match status" value="1"/>
</dbReference>
<evidence type="ECO:0000313" key="2">
    <source>
        <dbReference type="Proteomes" id="UP000190449"/>
    </source>
</evidence>
<dbReference type="InterPro" id="IPR002514">
    <property type="entry name" value="Transposase_8"/>
</dbReference>
<dbReference type="RefSeq" id="WP_143394527.1">
    <property type="nucleotide sequence ID" value="NZ_FUWU01000075.1"/>
</dbReference>
<dbReference type="GO" id="GO:0043565">
    <property type="term" value="F:sequence-specific DNA binding"/>
    <property type="evidence" value="ECO:0007669"/>
    <property type="project" value="InterPro"/>
</dbReference>
<dbReference type="Proteomes" id="UP000190449">
    <property type="component" value="Unassembled WGS sequence"/>
</dbReference>
<accession>A0A1T4RI41</accession>
<reference evidence="1 2" key="1">
    <citation type="submission" date="2017-02" db="EMBL/GenBank/DDBJ databases">
        <authorList>
            <person name="Peterson S.W."/>
        </authorList>
    </citation>
    <scope>NUCLEOTIDE SEQUENCE [LARGE SCALE GENOMIC DNA]</scope>
    <source>
        <strain evidence="1 2">ATCC 43854</strain>
    </source>
</reference>
<dbReference type="EMBL" id="FUWU01000075">
    <property type="protein sequence ID" value="SKA15466.1"/>
    <property type="molecule type" value="Genomic_DNA"/>
</dbReference>
<sequence length="107" mass="12071">MDNNAMKAASSRASINETAKRTRRVLDDAFKAKVALAALREDKTLGELSAEFGVHPNMISQWKQELVKNASLVFGGPKKEQQRIEELEKANMLIGKKERDIEFLKKI</sequence>
<dbReference type="InterPro" id="IPR010921">
    <property type="entry name" value="Trp_repressor/repl_initiator"/>
</dbReference>
<proteinExistence type="predicted"/>
<dbReference type="GO" id="GO:0004803">
    <property type="term" value="F:transposase activity"/>
    <property type="evidence" value="ECO:0007669"/>
    <property type="project" value="InterPro"/>
</dbReference>
<protein>
    <submittedName>
        <fullName evidence="1">Transposase</fullName>
    </submittedName>
</protein>
<dbReference type="GO" id="GO:0006313">
    <property type="term" value="P:DNA transposition"/>
    <property type="evidence" value="ECO:0007669"/>
    <property type="project" value="InterPro"/>
</dbReference>